<dbReference type="eggNOG" id="KOG1513">
    <property type="taxonomic scope" value="Eukaryota"/>
</dbReference>
<dbReference type="InterPro" id="IPR026937">
    <property type="entry name" value="SBNO_Helicase_C_dom"/>
</dbReference>
<dbReference type="Pfam" id="PF13871">
    <property type="entry name" value="Helicase_C_4"/>
    <property type="match status" value="1"/>
</dbReference>
<feature type="domain" description="Strawberry notch AAA" evidence="5">
    <location>
        <begin position="58"/>
        <end position="373"/>
    </location>
</feature>
<feature type="compositionally biased region" description="Polar residues" evidence="3">
    <location>
        <begin position="671"/>
        <end position="693"/>
    </location>
</feature>
<dbReference type="EMBL" id="KZ155826">
    <property type="protein sequence ID" value="OUS44120.1"/>
    <property type="molecule type" value="Genomic_DNA"/>
</dbReference>
<protein>
    <submittedName>
        <fullName evidence="6">Uncharacterized protein</fullName>
    </submittedName>
</protein>
<feature type="domain" description="Strawberry notch helicase C" evidence="4">
    <location>
        <begin position="895"/>
        <end position="1177"/>
    </location>
</feature>
<evidence type="ECO:0000259" key="5">
    <source>
        <dbReference type="Pfam" id="PF13872"/>
    </source>
</evidence>
<dbReference type="GO" id="GO:0005634">
    <property type="term" value="C:nucleus"/>
    <property type="evidence" value="ECO:0007669"/>
    <property type="project" value="TreeGrafter"/>
</dbReference>
<comment type="similarity">
    <text evidence="1">Belongs to the SBNO family.</text>
</comment>
<dbReference type="GO" id="GO:0042393">
    <property type="term" value="F:histone binding"/>
    <property type="evidence" value="ECO:0007669"/>
    <property type="project" value="TreeGrafter"/>
</dbReference>
<proteinExistence type="inferred from homology"/>
<dbReference type="InterPro" id="IPR027417">
    <property type="entry name" value="P-loop_NTPase"/>
</dbReference>
<feature type="compositionally biased region" description="Acidic residues" evidence="3">
    <location>
        <begin position="710"/>
        <end position="722"/>
    </location>
</feature>
<evidence type="ECO:0000256" key="3">
    <source>
        <dbReference type="SAM" id="MobiDB-lite"/>
    </source>
</evidence>
<dbReference type="PANTHER" id="PTHR12706:SF30">
    <property type="entry name" value="PROTEIN STRAWBERRY NOTCH-RELATED"/>
    <property type="match status" value="1"/>
</dbReference>
<feature type="compositionally biased region" description="Basic and acidic residues" evidence="3">
    <location>
        <begin position="658"/>
        <end position="670"/>
    </location>
</feature>
<dbReference type="PANTHER" id="PTHR12706">
    <property type="entry name" value="STRAWBERRY NOTCH-RELATED"/>
    <property type="match status" value="1"/>
</dbReference>
<dbReference type="Pfam" id="PF13872">
    <property type="entry name" value="AAA_34"/>
    <property type="match status" value="1"/>
</dbReference>
<dbReference type="SUPFAM" id="SSF52540">
    <property type="entry name" value="P-loop containing nucleoside triphosphate hydrolases"/>
    <property type="match status" value="2"/>
</dbReference>
<dbReference type="InterPro" id="IPR026741">
    <property type="entry name" value="SNO"/>
</dbReference>
<gene>
    <name evidence="6" type="ORF">BE221DRAFT_194291</name>
</gene>
<dbReference type="GO" id="GO:0006355">
    <property type="term" value="P:regulation of DNA-templated transcription"/>
    <property type="evidence" value="ECO:0007669"/>
    <property type="project" value="InterPro"/>
</dbReference>
<organism evidence="6">
    <name type="scientific">Ostreococcus tauri</name>
    <name type="common">Marine green alga</name>
    <dbReference type="NCBI Taxonomy" id="70448"/>
    <lineage>
        <taxon>Eukaryota</taxon>
        <taxon>Viridiplantae</taxon>
        <taxon>Chlorophyta</taxon>
        <taxon>Mamiellophyceae</taxon>
        <taxon>Mamiellales</taxon>
        <taxon>Bathycoccaceae</taxon>
        <taxon>Ostreococcus</taxon>
    </lineage>
</organism>
<evidence type="ECO:0000313" key="6">
    <source>
        <dbReference type="EMBL" id="OUS44120.1"/>
    </source>
</evidence>
<feature type="compositionally biased region" description="Acidic residues" evidence="3">
    <location>
        <begin position="856"/>
        <end position="871"/>
    </location>
</feature>
<feature type="compositionally biased region" description="Basic and acidic residues" evidence="3">
    <location>
        <begin position="1"/>
        <end position="24"/>
    </location>
</feature>
<feature type="region of interest" description="Disordered" evidence="3">
    <location>
        <begin position="652"/>
        <end position="734"/>
    </location>
</feature>
<feature type="region of interest" description="Disordered" evidence="3">
    <location>
        <begin position="1"/>
        <end position="40"/>
    </location>
</feature>
<name>A0A1Y5I3M8_OSTTA</name>
<keyword evidence="2" id="KW-0175">Coiled coil</keyword>
<accession>A0A1Y5I3M8</accession>
<evidence type="ECO:0000256" key="1">
    <source>
        <dbReference type="ARBA" id="ARBA00006992"/>
    </source>
</evidence>
<sequence>MAKREGADAMMFEFKREGRVDGRDAPAPNDAETSGEDDAREVVYEQYAPTHGGVEGGPHPDPVVETGTLAKVRPPEPRYAHAIGDVCAKGGLSALQMESVLYACMRYEQRLPGARGERAGFFLGDGAGVGKGRQIAGLVYEHRRRGGRRVLWVSTSADLKYDADRDLKDLKVEPEIDVVPRGTSGVPRNALEDTIDAGVVFSTYALLQQGSPSVTNATTKNDEGLLAMISTGSRLEQFVNWLKEDAYGPLIIFDECHKAKNLYTTNGKPTKTAVAVVALQYAIPDARVLYCSATGASEPRNLAYMTRLGHFGWRDMQDMLTKLDQAGLGALEMFACGLKATGSYLCRTLSYEKAEFELVNCPLSDDLKLMYDRSTQFWTMMKKIFTACAKLRGHGSKKWCDDNSKSMAALNRLFWATHQRFFRQMLLCCKVPRLAELARKAVLHEDLAVVIGLQSTGEASLARVSSDDEEGLDDFMSSPAEMLSNFLKSNFPTNSCRASAEGRRLWDTVLADIVRVVNNWCSQETILEVLGRDAARVNARAVADNANGDGASSDSDIELAAEKSLDEVLAERLEAAKRVGNFLDLTDEDIEIRAYRGVGEAQVAELERMEEVNRANEEKRRQTRLDEERRLAERNRQRVDVAVARIASDESVPQIAPRARDRIIDNEQPARRNSPSNSGSKRESPSSQVPDSSNTRRKVEDRPEVLDLTLSDDSDDDDDSDVNNDYARSVQKRREEYERNRMIIDGENGVPAPAVQAGNAAAAGNASGIPVPARPVAARDPPKPVVNAVDALERLRRFAPAVRAAPLDVKAEGVPRAVAPRAPRAAVPRHVARAQFYDEGSSENGEADDNMSSGDDGNDDVDDNPGPDDDVENPHLVHIKELMLRAVDALQLPPNPLDNLITLCGGPEHVAEMTGRKLHQVRDEDGKVRTKKRRDDDITNAKLLNITEKMKFQNGEKLIAIISDAASTGISLQADKRVENQRRRCHMTLELPWSADKAIQQFGRSHRSNQSSAPLYRILMTPCGGERRFASSAAKRLLSLGALLKGDRNALGAGEGLQAFDIDNQYGSKAMKRVITDILDRSDPMPTVKFEGAELAAAINIIKEEFRNVGIADYDDYGNFTMAKQYDTKLKTSLFLNRLLGMPVNAQKVVFDYFTQTFEGIVKEYKQNGTYDRGVIDITGQSVVAKIEHNRVIHKCEMSGAETRVRLVQNDDGVSFRHACALKREFDDTRANVFAGSRQRGIAGFYIATNRTAAKTNRPFVMFAKEVRNFGEETLFSIRNPQMLLTRPNKLNVSKMSLEHIKSNYTLIEPTDVLGMLRVRELWHFWYEFFSKHCVHGKGCPQRRVHGCNDGMRHENTLLICGAVLPVWSTLNTKFKSVIENGHGVKVEKHLQVCRAETTLGEKFVGLKLTNHVNESDYHDYVGSLEMDIANRLDAGIEPEGRDGADARYAGYSSDEYY</sequence>
<evidence type="ECO:0000259" key="4">
    <source>
        <dbReference type="Pfam" id="PF13871"/>
    </source>
</evidence>
<dbReference type="InterPro" id="IPR039187">
    <property type="entry name" value="SNO_AAA"/>
</dbReference>
<dbReference type="Proteomes" id="UP000195557">
    <property type="component" value="Unassembled WGS sequence"/>
</dbReference>
<feature type="region of interest" description="Disordered" evidence="3">
    <location>
        <begin position="836"/>
        <end position="873"/>
    </location>
</feature>
<reference evidence="6" key="1">
    <citation type="submission" date="2017-04" db="EMBL/GenBank/DDBJ databases">
        <title>Population genomics of picophytoplankton unveils novel chromosome hypervariability.</title>
        <authorList>
            <consortium name="DOE Joint Genome Institute"/>
            <person name="Blanc-Mathieu R."/>
            <person name="Krasovec M."/>
            <person name="Hebrard M."/>
            <person name="Yau S."/>
            <person name="Desgranges E."/>
            <person name="Martin J."/>
            <person name="Schackwitz W."/>
            <person name="Kuo A."/>
            <person name="Salin G."/>
            <person name="Donnadieu C."/>
            <person name="Desdevises Y."/>
            <person name="Sanchez-Ferandin S."/>
            <person name="Moreau H."/>
            <person name="Rivals E."/>
            <person name="Grigoriev I.V."/>
            <person name="Grimsley N."/>
            <person name="Eyre-Walker A."/>
            <person name="Piganeau G."/>
        </authorList>
    </citation>
    <scope>NUCLEOTIDE SEQUENCE [LARGE SCALE GENOMIC DNA]</scope>
    <source>
        <strain evidence="6">RCC 1115</strain>
    </source>
</reference>
<evidence type="ECO:0000256" key="2">
    <source>
        <dbReference type="SAM" id="Coils"/>
    </source>
</evidence>
<dbReference type="GO" id="GO:0031490">
    <property type="term" value="F:chromatin DNA binding"/>
    <property type="evidence" value="ECO:0007669"/>
    <property type="project" value="TreeGrafter"/>
</dbReference>
<feature type="coiled-coil region" evidence="2">
    <location>
        <begin position="606"/>
        <end position="635"/>
    </location>
</feature>
<dbReference type="Gene3D" id="3.40.50.300">
    <property type="entry name" value="P-loop containing nucleotide triphosphate hydrolases"/>
    <property type="match status" value="1"/>
</dbReference>